<feature type="region of interest" description="Disordered" evidence="1">
    <location>
        <begin position="146"/>
        <end position="167"/>
    </location>
</feature>
<feature type="transmembrane region" description="Helical" evidence="2">
    <location>
        <begin position="52"/>
        <end position="69"/>
    </location>
</feature>
<protein>
    <submittedName>
        <fullName evidence="3">Low affinity iron permease family protein</fullName>
    </submittedName>
</protein>
<dbReference type="Pfam" id="PF04120">
    <property type="entry name" value="Iron_permease"/>
    <property type="match status" value="1"/>
</dbReference>
<dbReference type="EMBL" id="SWBR01000002">
    <property type="protein sequence ID" value="TKC10795.1"/>
    <property type="molecule type" value="Genomic_DNA"/>
</dbReference>
<sequence>MKTKTGVSLFERFANAATKFTGSSPAFLIAGGVVVLWAAMGPLFDYSETWQLVINTGTTIITFLMVFLIQKAQNKDGKAIQLKLNELIAAQEHTSNRMVDIEDLSEDELDQLHKYYVKLAMLAKKESDIHCSHSIDAAEELSTEKAKNIKHYKKPKNGHTARTKSDN</sequence>
<reference evidence="3 4" key="1">
    <citation type="submission" date="2019-04" db="EMBL/GenBank/DDBJ databases">
        <title>Pedobacter sp. RP-3-22 sp. nov., isolated from Arctic soil.</title>
        <authorList>
            <person name="Dahal R.H."/>
            <person name="Kim D.-U."/>
        </authorList>
    </citation>
    <scope>NUCLEOTIDE SEQUENCE [LARGE SCALE GENOMIC DNA]</scope>
    <source>
        <strain evidence="3 4">RP-3-22</strain>
    </source>
</reference>
<dbReference type="AlphaFoldDB" id="A0A4U1CUI7"/>
<dbReference type="GO" id="GO:0055085">
    <property type="term" value="P:transmembrane transport"/>
    <property type="evidence" value="ECO:0007669"/>
    <property type="project" value="InterPro"/>
</dbReference>
<name>A0A4U1CUI7_9SPHI</name>
<keyword evidence="2" id="KW-0472">Membrane</keyword>
<evidence type="ECO:0000313" key="4">
    <source>
        <dbReference type="Proteomes" id="UP000309488"/>
    </source>
</evidence>
<feature type="compositionally biased region" description="Basic residues" evidence="1">
    <location>
        <begin position="148"/>
        <end position="167"/>
    </location>
</feature>
<evidence type="ECO:0000256" key="2">
    <source>
        <dbReference type="SAM" id="Phobius"/>
    </source>
</evidence>
<accession>A0A4U1CUI7</accession>
<dbReference type="Proteomes" id="UP000309488">
    <property type="component" value="Unassembled WGS sequence"/>
</dbReference>
<keyword evidence="2" id="KW-0812">Transmembrane</keyword>
<dbReference type="OrthoDB" id="119761at2"/>
<comment type="caution">
    <text evidence="3">The sequence shown here is derived from an EMBL/GenBank/DDBJ whole genome shotgun (WGS) entry which is preliminary data.</text>
</comment>
<keyword evidence="2" id="KW-1133">Transmembrane helix</keyword>
<dbReference type="InterPro" id="IPR007251">
    <property type="entry name" value="Iron_permease_Fet4"/>
</dbReference>
<keyword evidence="4" id="KW-1185">Reference proteome</keyword>
<dbReference type="RefSeq" id="WP_136840976.1">
    <property type="nucleotide sequence ID" value="NZ_SWBR01000002.1"/>
</dbReference>
<gene>
    <name evidence="3" type="ORF">FA048_11535</name>
</gene>
<evidence type="ECO:0000256" key="1">
    <source>
        <dbReference type="SAM" id="MobiDB-lite"/>
    </source>
</evidence>
<feature type="transmembrane region" description="Helical" evidence="2">
    <location>
        <begin position="20"/>
        <end position="40"/>
    </location>
</feature>
<evidence type="ECO:0000313" key="3">
    <source>
        <dbReference type="EMBL" id="TKC10795.1"/>
    </source>
</evidence>
<organism evidence="3 4">
    <name type="scientific">Pedobacter polaris</name>
    <dbReference type="NCBI Taxonomy" id="2571273"/>
    <lineage>
        <taxon>Bacteria</taxon>
        <taxon>Pseudomonadati</taxon>
        <taxon>Bacteroidota</taxon>
        <taxon>Sphingobacteriia</taxon>
        <taxon>Sphingobacteriales</taxon>
        <taxon>Sphingobacteriaceae</taxon>
        <taxon>Pedobacter</taxon>
    </lineage>
</organism>
<proteinExistence type="predicted"/>